<reference evidence="1 2" key="1">
    <citation type="submission" date="2013-11" db="EMBL/GenBank/DDBJ databases">
        <title>The Genome Sequence of Phytophthora parasitica CJ01A1.</title>
        <authorList>
            <consortium name="The Broad Institute Genomics Platform"/>
            <person name="Russ C."/>
            <person name="Tyler B."/>
            <person name="Panabieres F."/>
            <person name="Shan W."/>
            <person name="Tripathy S."/>
            <person name="Grunwald N."/>
            <person name="Machado M."/>
            <person name="Johnson C.S."/>
            <person name="Walker B."/>
            <person name="Young S.K."/>
            <person name="Zeng Q."/>
            <person name="Gargeya S."/>
            <person name="Fitzgerald M."/>
            <person name="Haas B."/>
            <person name="Abouelleil A."/>
            <person name="Allen A.W."/>
            <person name="Alvarado L."/>
            <person name="Arachchi H.M."/>
            <person name="Berlin A.M."/>
            <person name="Chapman S.B."/>
            <person name="Gainer-Dewar J."/>
            <person name="Goldberg J."/>
            <person name="Griggs A."/>
            <person name="Gujja S."/>
            <person name="Hansen M."/>
            <person name="Howarth C."/>
            <person name="Imamovic A."/>
            <person name="Ireland A."/>
            <person name="Larimer J."/>
            <person name="McCowan C."/>
            <person name="Murphy C."/>
            <person name="Pearson M."/>
            <person name="Poon T.W."/>
            <person name="Priest M."/>
            <person name="Roberts A."/>
            <person name="Saif S."/>
            <person name="Shea T."/>
            <person name="Sisk P."/>
            <person name="Sykes S."/>
            <person name="Wortman J."/>
            <person name="Nusbaum C."/>
            <person name="Birren B."/>
        </authorList>
    </citation>
    <scope>NUCLEOTIDE SEQUENCE [LARGE SCALE GENOMIC DNA]</scope>
    <source>
        <strain evidence="1 2">CJ01A1</strain>
    </source>
</reference>
<protein>
    <submittedName>
        <fullName evidence="1">Uncharacterized protein</fullName>
    </submittedName>
</protein>
<evidence type="ECO:0000313" key="1">
    <source>
        <dbReference type="EMBL" id="ETP20924.1"/>
    </source>
</evidence>
<evidence type="ECO:0000313" key="2">
    <source>
        <dbReference type="Proteomes" id="UP000018958"/>
    </source>
</evidence>
<comment type="caution">
    <text evidence="1">The sequence shown here is derived from an EMBL/GenBank/DDBJ whole genome shotgun (WGS) entry which is preliminary data.</text>
</comment>
<gene>
    <name evidence="1" type="ORF">F441_05468</name>
</gene>
<dbReference type="OrthoDB" id="61900at2759"/>
<proteinExistence type="predicted"/>
<dbReference type="EMBL" id="ANIX01001148">
    <property type="protein sequence ID" value="ETP20924.1"/>
    <property type="molecule type" value="Genomic_DNA"/>
</dbReference>
<organism evidence="1 2">
    <name type="scientific">Phytophthora nicotianae CJ01A1</name>
    <dbReference type="NCBI Taxonomy" id="1317063"/>
    <lineage>
        <taxon>Eukaryota</taxon>
        <taxon>Sar</taxon>
        <taxon>Stramenopiles</taxon>
        <taxon>Oomycota</taxon>
        <taxon>Peronosporomycetes</taxon>
        <taxon>Peronosporales</taxon>
        <taxon>Peronosporaceae</taxon>
        <taxon>Phytophthora</taxon>
    </lineage>
</organism>
<dbReference type="AlphaFoldDB" id="W2XG35"/>
<accession>W2XG35</accession>
<sequence>MSCRRSWCNLVCSLSRWLSSEKFYSYSVDSRRACCCPICPRCGAKASRTTWCLPVESWEFIDSTTGPSPASLIALYSVSTRLKTPAEYELTGDLVLGNTKHNEFALAERTLHLAAATVDATSSVQLATTDTAMLGLVQEHELARILGYPVALSECNEDAAMIEVGYFLEEGQERVLLTSYCAMATPQHKQRIQQHFQRYRSCSTGLQLTLQTSQI</sequence>
<name>W2XG35_PHYNI</name>
<dbReference type="Proteomes" id="UP000018958">
    <property type="component" value="Unassembled WGS sequence"/>
</dbReference>